<dbReference type="GO" id="GO:0052837">
    <property type="term" value="P:thiazole biosynthetic process"/>
    <property type="evidence" value="ECO:0007669"/>
    <property type="project" value="TreeGrafter"/>
</dbReference>
<evidence type="ECO:0000259" key="11">
    <source>
        <dbReference type="PROSITE" id="PS51165"/>
    </source>
</evidence>
<dbReference type="HAMAP" id="MF_00021">
    <property type="entry name" value="ThiI"/>
    <property type="match status" value="1"/>
</dbReference>
<dbReference type="Gene3D" id="3.40.50.620">
    <property type="entry name" value="HUPs"/>
    <property type="match status" value="1"/>
</dbReference>
<evidence type="ECO:0000256" key="9">
    <source>
        <dbReference type="HAMAP-Rule" id="MF_00021"/>
    </source>
</evidence>
<keyword evidence="7 9" id="KW-0694">RNA-binding</keyword>
<evidence type="ECO:0000313" key="12">
    <source>
        <dbReference type="EMBL" id="RLE50711.1"/>
    </source>
</evidence>
<feature type="binding site" evidence="9">
    <location>
        <position position="319"/>
    </location>
    <ligand>
        <name>ATP</name>
        <dbReference type="ChEBI" id="CHEBI:30616"/>
    </ligand>
</feature>
<comment type="pathway">
    <text evidence="9">Cofactor biosynthesis; thiamine diphosphate biosynthesis.</text>
</comment>
<evidence type="ECO:0000256" key="1">
    <source>
        <dbReference type="ARBA" id="ARBA00004496"/>
    </source>
</evidence>
<keyword evidence="10" id="KW-1133">Transmembrane helix</keyword>
<dbReference type="PANTHER" id="PTHR43209:SF1">
    <property type="entry name" value="TRNA SULFURTRANSFERASE"/>
    <property type="match status" value="1"/>
</dbReference>
<keyword evidence="4 9" id="KW-0808">Transferase</keyword>
<comment type="caution">
    <text evidence="9">Lacks conserved residue(s) required for the propagation of feature annotation.</text>
</comment>
<dbReference type="InterPro" id="IPR050102">
    <property type="entry name" value="tRNA_sulfurtransferase_ThiI"/>
</dbReference>
<dbReference type="CDD" id="cd11716">
    <property type="entry name" value="THUMP_ThiI"/>
    <property type="match status" value="1"/>
</dbReference>
<dbReference type="SUPFAM" id="SSF143437">
    <property type="entry name" value="THUMP domain-like"/>
    <property type="match status" value="1"/>
</dbReference>
<dbReference type="InterPro" id="IPR054173">
    <property type="entry name" value="ThiI_fer"/>
</dbReference>
<dbReference type="NCBIfam" id="TIGR00342">
    <property type="entry name" value="tRNA uracil 4-sulfurtransferase ThiI"/>
    <property type="match status" value="1"/>
</dbReference>
<dbReference type="CDD" id="cd01712">
    <property type="entry name" value="PPase_ThiI"/>
    <property type="match status" value="1"/>
</dbReference>
<dbReference type="InterPro" id="IPR049962">
    <property type="entry name" value="THUMP_ThiI"/>
</dbReference>
<dbReference type="EMBL" id="QMQY01000051">
    <property type="protein sequence ID" value="RLE50711.1"/>
    <property type="molecule type" value="Genomic_DNA"/>
</dbReference>
<keyword evidence="10" id="KW-0812">Transmembrane</keyword>
<protein>
    <recommendedName>
        <fullName evidence="9">Probable tRNA sulfurtransferase</fullName>
        <ecNumber evidence="9">2.8.1.4</ecNumber>
    </recommendedName>
    <alternativeName>
        <fullName evidence="9">Sulfur carrier protein ThiS sulfurtransferase</fullName>
    </alternativeName>
    <alternativeName>
        <fullName evidence="9">Thiamine biosynthesis protein ThiI</fullName>
    </alternativeName>
    <alternativeName>
        <fullName evidence="9">tRNA 4-thiouridine synthase</fullName>
    </alternativeName>
</protein>
<name>A0A497EUS0_9CREN</name>
<dbReference type="GO" id="GO:0009228">
    <property type="term" value="P:thiamine biosynthetic process"/>
    <property type="evidence" value="ECO:0007669"/>
    <property type="project" value="UniProtKB-KW"/>
</dbReference>
<dbReference type="GO" id="GO:0002937">
    <property type="term" value="P:tRNA 4-thiouridine biosynthesis"/>
    <property type="evidence" value="ECO:0007669"/>
    <property type="project" value="TreeGrafter"/>
</dbReference>
<keyword evidence="6 9" id="KW-0067">ATP-binding</keyword>
<dbReference type="GO" id="GO:0000049">
    <property type="term" value="F:tRNA binding"/>
    <property type="evidence" value="ECO:0007669"/>
    <property type="project" value="UniProtKB-UniRule"/>
</dbReference>
<gene>
    <name evidence="9 12" type="primary">thiI</name>
    <name evidence="12" type="ORF">DRJ21_01515</name>
</gene>
<keyword evidence="10" id="KW-0472">Membrane</keyword>
<comment type="catalytic activity">
    <reaction evidence="9">
        <text>[ThiS sulfur-carrier protein]-C-terminal Gly-Gly-AMP + S-sulfanyl-L-cysteinyl-[cysteine desulfurase] + AH2 = [ThiS sulfur-carrier protein]-C-terminal-Gly-aminoethanethioate + L-cysteinyl-[cysteine desulfurase] + A + AMP + 2 H(+)</text>
        <dbReference type="Rhea" id="RHEA:43340"/>
        <dbReference type="Rhea" id="RHEA-COMP:12157"/>
        <dbReference type="Rhea" id="RHEA-COMP:12158"/>
        <dbReference type="Rhea" id="RHEA-COMP:12910"/>
        <dbReference type="Rhea" id="RHEA-COMP:19908"/>
        <dbReference type="ChEBI" id="CHEBI:13193"/>
        <dbReference type="ChEBI" id="CHEBI:15378"/>
        <dbReference type="ChEBI" id="CHEBI:17499"/>
        <dbReference type="ChEBI" id="CHEBI:29950"/>
        <dbReference type="ChEBI" id="CHEBI:61963"/>
        <dbReference type="ChEBI" id="CHEBI:90618"/>
        <dbReference type="ChEBI" id="CHEBI:232372"/>
        <dbReference type="ChEBI" id="CHEBI:456215"/>
    </reaction>
</comment>
<keyword evidence="2 9" id="KW-0963">Cytoplasm</keyword>
<dbReference type="PROSITE" id="PS51165">
    <property type="entry name" value="THUMP"/>
    <property type="match status" value="1"/>
</dbReference>
<keyword evidence="3 9" id="KW-0820">tRNA-binding</keyword>
<dbReference type="InterPro" id="IPR003720">
    <property type="entry name" value="tRNA_STrfase"/>
</dbReference>
<proteinExistence type="inferred from homology"/>
<dbReference type="Pfam" id="PF02926">
    <property type="entry name" value="THUMP"/>
    <property type="match status" value="1"/>
</dbReference>
<evidence type="ECO:0000313" key="13">
    <source>
        <dbReference type="Proteomes" id="UP000281962"/>
    </source>
</evidence>
<dbReference type="SMART" id="SM00981">
    <property type="entry name" value="THUMP"/>
    <property type="match status" value="1"/>
</dbReference>
<reference evidence="12 13" key="1">
    <citation type="submission" date="2018-06" db="EMBL/GenBank/DDBJ databases">
        <title>Extensive metabolic versatility and redundancy in microbially diverse, dynamic hydrothermal sediments.</title>
        <authorList>
            <person name="Dombrowski N."/>
            <person name="Teske A."/>
            <person name="Baker B.J."/>
        </authorList>
    </citation>
    <scope>NUCLEOTIDE SEQUENCE [LARGE SCALE GENOMIC DNA]</scope>
    <source>
        <strain evidence="12">B30_G17</strain>
    </source>
</reference>
<dbReference type="UniPathway" id="UPA00060"/>
<dbReference type="PANTHER" id="PTHR43209">
    <property type="entry name" value="TRNA SULFURTRANSFERASE"/>
    <property type="match status" value="1"/>
</dbReference>
<evidence type="ECO:0000256" key="10">
    <source>
        <dbReference type="SAM" id="Phobius"/>
    </source>
</evidence>
<evidence type="ECO:0000256" key="4">
    <source>
        <dbReference type="ARBA" id="ARBA00022679"/>
    </source>
</evidence>
<evidence type="ECO:0000256" key="3">
    <source>
        <dbReference type="ARBA" id="ARBA00022555"/>
    </source>
</evidence>
<dbReference type="SUPFAM" id="SSF52402">
    <property type="entry name" value="Adenine nucleotide alpha hydrolases-like"/>
    <property type="match status" value="1"/>
</dbReference>
<dbReference type="Pfam" id="PF02568">
    <property type="entry name" value="ThiI"/>
    <property type="match status" value="1"/>
</dbReference>
<keyword evidence="5 9" id="KW-0547">Nucleotide-binding</keyword>
<sequence length="417" mass="47655">MFSIVMVISGLLFIDVFFILSGMSIDFDWDGVLVGYGEIAIKSHRVRRRFVRKLAINIIKGLRELNVKCKIHHKWSRLLIKTNDIPSTIKLLKKIFGVVFSAPYKFVRLNELDDFFEKYSQLLIGDANSFAIRVKRSGTHPFTSKDLERHLGAIVKNKTGVKVCLDNPEKTVYVEVRGDECYIYNEKHIGPSGLPLGVSGKVVCLISGGIDSPVAAWLMMRRGCSIIPLYAKLTGSREDLDFKRFIEITKILRGWHIGVSMPIYVYDHEYNLKIFSVYASNYTCILCKRMMYRVANELAKKVNANAIVTGESLAQVASQTLYNLRVIDQVSELPVLRPLIGFNKDESINLAKMIGTYEISCMNLPDKWLRVRGCWARPSKPVTRAKLEKVLELESKINIEELFRRSIESLRELEDDY</sequence>
<comment type="subcellular location">
    <subcellularLocation>
        <location evidence="1 9">Cytoplasm</location>
    </subcellularLocation>
</comment>
<evidence type="ECO:0000256" key="8">
    <source>
        <dbReference type="ARBA" id="ARBA00022977"/>
    </source>
</evidence>
<evidence type="ECO:0000256" key="7">
    <source>
        <dbReference type="ARBA" id="ARBA00022884"/>
    </source>
</evidence>
<dbReference type="Proteomes" id="UP000281962">
    <property type="component" value="Unassembled WGS sequence"/>
</dbReference>
<feature type="binding site" evidence="9">
    <location>
        <begin position="205"/>
        <end position="206"/>
    </location>
    <ligand>
        <name>ATP</name>
        <dbReference type="ChEBI" id="CHEBI:30616"/>
    </ligand>
</feature>
<dbReference type="InterPro" id="IPR020536">
    <property type="entry name" value="ThiI_AANH"/>
</dbReference>
<evidence type="ECO:0000256" key="5">
    <source>
        <dbReference type="ARBA" id="ARBA00022741"/>
    </source>
</evidence>
<comment type="function">
    <text evidence="9">Catalyzes the ATP-dependent transfer of a sulfur to tRNA to produce 4-thiouridine in position 8 of tRNAs, which functions as a near-UV photosensor. Also catalyzes the transfer of sulfur to the sulfur carrier protein ThiS, forming ThiS-thiocarboxylate. This is a step in the synthesis of thiazole, in the thiamine biosynthesis pathway. The sulfur is donated as persulfide by IscS.</text>
</comment>
<comment type="caution">
    <text evidence="12">The sequence shown here is derived from an EMBL/GenBank/DDBJ whole genome shotgun (WGS) entry which is preliminary data.</text>
</comment>
<comment type="similarity">
    <text evidence="9">Belongs to the ThiI family.</text>
</comment>
<dbReference type="AlphaFoldDB" id="A0A497EUS0"/>
<dbReference type="InterPro" id="IPR049961">
    <property type="entry name" value="ThiI_N"/>
</dbReference>
<dbReference type="InterPro" id="IPR004114">
    <property type="entry name" value="THUMP_dom"/>
</dbReference>
<dbReference type="GO" id="GO:0140741">
    <property type="term" value="F:tRNA-uracil-4 sulfurtransferase activity"/>
    <property type="evidence" value="ECO:0007669"/>
    <property type="project" value="UniProtKB-EC"/>
</dbReference>
<dbReference type="GO" id="GO:0005829">
    <property type="term" value="C:cytosol"/>
    <property type="evidence" value="ECO:0007669"/>
    <property type="project" value="TreeGrafter"/>
</dbReference>
<dbReference type="GO" id="GO:0004810">
    <property type="term" value="F:CCA tRNA nucleotidyltransferase activity"/>
    <property type="evidence" value="ECO:0007669"/>
    <property type="project" value="InterPro"/>
</dbReference>
<dbReference type="InterPro" id="IPR014729">
    <property type="entry name" value="Rossmann-like_a/b/a_fold"/>
</dbReference>
<feature type="binding site" evidence="9">
    <location>
        <position position="310"/>
    </location>
    <ligand>
        <name>ATP</name>
        <dbReference type="ChEBI" id="CHEBI:30616"/>
    </ligand>
</feature>
<dbReference type="Gene3D" id="3.30.2130.30">
    <property type="match status" value="1"/>
</dbReference>
<dbReference type="Pfam" id="PF22025">
    <property type="entry name" value="ThiI_fer"/>
    <property type="match status" value="1"/>
</dbReference>
<dbReference type="EC" id="2.8.1.4" evidence="9"/>
<keyword evidence="8 9" id="KW-0784">Thiamine biosynthesis</keyword>
<feature type="domain" description="THUMP" evidence="11">
    <location>
        <begin position="86"/>
        <end position="187"/>
    </location>
</feature>
<dbReference type="GO" id="GO:0009229">
    <property type="term" value="P:thiamine diphosphate biosynthetic process"/>
    <property type="evidence" value="ECO:0007669"/>
    <property type="project" value="UniProtKB-UniRule"/>
</dbReference>
<comment type="catalytic activity">
    <reaction evidence="9">
        <text>[ThiI sulfur-carrier protein]-S-sulfanyl-L-cysteine + a uridine in tRNA + 2 reduced [2Fe-2S]-[ferredoxin] + ATP + H(+) = [ThiI sulfur-carrier protein]-L-cysteine + a 4-thiouridine in tRNA + 2 oxidized [2Fe-2S]-[ferredoxin] + AMP + diphosphate</text>
        <dbReference type="Rhea" id="RHEA:24176"/>
        <dbReference type="Rhea" id="RHEA-COMP:10000"/>
        <dbReference type="Rhea" id="RHEA-COMP:10001"/>
        <dbReference type="Rhea" id="RHEA-COMP:13337"/>
        <dbReference type="Rhea" id="RHEA-COMP:13338"/>
        <dbReference type="Rhea" id="RHEA-COMP:13339"/>
        <dbReference type="Rhea" id="RHEA-COMP:13340"/>
        <dbReference type="ChEBI" id="CHEBI:15378"/>
        <dbReference type="ChEBI" id="CHEBI:29950"/>
        <dbReference type="ChEBI" id="CHEBI:30616"/>
        <dbReference type="ChEBI" id="CHEBI:33019"/>
        <dbReference type="ChEBI" id="CHEBI:33737"/>
        <dbReference type="ChEBI" id="CHEBI:33738"/>
        <dbReference type="ChEBI" id="CHEBI:61963"/>
        <dbReference type="ChEBI" id="CHEBI:65315"/>
        <dbReference type="ChEBI" id="CHEBI:136798"/>
        <dbReference type="ChEBI" id="CHEBI:456215"/>
        <dbReference type="EC" id="2.8.1.4"/>
    </reaction>
</comment>
<feature type="binding site" evidence="9">
    <location>
        <position position="288"/>
    </location>
    <ligand>
        <name>ATP</name>
        <dbReference type="ChEBI" id="CHEBI:30616"/>
    </ligand>
</feature>
<accession>A0A497EUS0</accession>
<dbReference type="GO" id="GO:0005524">
    <property type="term" value="F:ATP binding"/>
    <property type="evidence" value="ECO:0007669"/>
    <property type="project" value="UniProtKB-UniRule"/>
</dbReference>
<organism evidence="12 13">
    <name type="scientific">Thermoproteota archaeon</name>
    <dbReference type="NCBI Taxonomy" id="2056631"/>
    <lineage>
        <taxon>Archaea</taxon>
        <taxon>Thermoproteota</taxon>
    </lineage>
</organism>
<feature type="transmembrane region" description="Helical" evidence="10">
    <location>
        <begin position="6"/>
        <end position="25"/>
    </location>
</feature>
<evidence type="ECO:0000256" key="2">
    <source>
        <dbReference type="ARBA" id="ARBA00022490"/>
    </source>
</evidence>
<evidence type="ECO:0000256" key="6">
    <source>
        <dbReference type="ARBA" id="ARBA00022840"/>
    </source>
</evidence>